<dbReference type="InterPro" id="IPR007358">
    <property type="entry name" value="Nucleoid_associated_NdpA"/>
</dbReference>
<comment type="caution">
    <text evidence="1">The sequence shown here is derived from an EMBL/GenBank/DDBJ whole genome shotgun (WGS) entry which is preliminary data.</text>
</comment>
<evidence type="ECO:0008006" key="3">
    <source>
        <dbReference type="Google" id="ProtNLM"/>
    </source>
</evidence>
<dbReference type="Proteomes" id="UP000245539">
    <property type="component" value="Unassembled WGS sequence"/>
</dbReference>
<organism evidence="1 2">
    <name type="scientific">Leucothrix pacifica</name>
    <dbReference type="NCBI Taxonomy" id="1247513"/>
    <lineage>
        <taxon>Bacteria</taxon>
        <taxon>Pseudomonadati</taxon>
        <taxon>Pseudomonadota</taxon>
        <taxon>Gammaproteobacteria</taxon>
        <taxon>Thiotrichales</taxon>
        <taxon>Thiotrichaceae</taxon>
        <taxon>Leucothrix</taxon>
    </lineage>
</organism>
<keyword evidence="2" id="KW-1185">Reference proteome</keyword>
<dbReference type="Pfam" id="PF04245">
    <property type="entry name" value="NA37"/>
    <property type="match status" value="1"/>
</dbReference>
<sequence>MIDLSTASVSKVIVHSIGNKAREEGYTFSPKEAERTPTLDALLIKSYLEPMVDDAQVYELHHESDLALNTVHHYASKIFQDTDSFKESTENIAKHLYTASTHPNIVGGEFITILFDGVLSTEGSEKALGCFKIEGRSDYLDIEETDGSLSLVERIGISLDKVQKGALILSGGQTVHVIDSLSKKTKYWLETFLNAVPAGTPRASAKAAGEFLKAVSSKVESPADAVEFGHKVQESMAAAENLSMGELKEMSKAYIKEEEAEGIMKEVSGTTGLNIENERPINTKELKRYTRSVVRKTKIADGINLMLSGSNTQISSVDVEKTDGGLKAVIDIQLGGE</sequence>
<evidence type="ECO:0000313" key="2">
    <source>
        <dbReference type="Proteomes" id="UP000245539"/>
    </source>
</evidence>
<dbReference type="GO" id="GO:0009295">
    <property type="term" value="C:nucleoid"/>
    <property type="evidence" value="ECO:0007669"/>
    <property type="project" value="InterPro"/>
</dbReference>
<proteinExistence type="predicted"/>
<name>A0A317C109_9GAMM</name>
<dbReference type="EMBL" id="QGKM01000095">
    <property type="protein sequence ID" value="PWQ92346.1"/>
    <property type="molecule type" value="Genomic_DNA"/>
</dbReference>
<evidence type="ECO:0000313" key="1">
    <source>
        <dbReference type="EMBL" id="PWQ92346.1"/>
    </source>
</evidence>
<accession>A0A317C109</accession>
<reference evidence="1 2" key="1">
    <citation type="submission" date="2018-05" db="EMBL/GenBank/DDBJ databases">
        <title>Leucothrix arctica sp. nov., isolated from Arctic seawater.</title>
        <authorList>
            <person name="Choi A."/>
            <person name="Baek K."/>
        </authorList>
    </citation>
    <scope>NUCLEOTIDE SEQUENCE [LARGE SCALE GENOMIC DNA]</scope>
    <source>
        <strain evidence="1 2">JCM 18388</strain>
    </source>
</reference>
<dbReference type="OrthoDB" id="9153118at2"/>
<protein>
    <recommendedName>
        <fullName evidence="3">Nucleoid-associated protein</fullName>
    </recommendedName>
</protein>
<gene>
    <name evidence="1" type="ORF">DKW60_21620</name>
</gene>
<dbReference type="RefSeq" id="WP_109839739.1">
    <property type="nucleotide sequence ID" value="NZ_QGKM01000095.1"/>
</dbReference>
<dbReference type="AlphaFoldDB" id="A0A317C109"/>